<dbReference type="AlphaFoldDB" id="A0AAD2FM04"/>
<feature type="signal peptide" evidence="3">
    <location>
        <begin position="1"/>
        <end position="23"/>
    </location>
</feature>
<organism evidence="4 5">
    <name type="scientific">Cylindrotheca closterium</name>
    <dbReference type="NCBI Taxonomy" id="2856"/>
    <lineage>
        <taxon>Eukaryota</taxon>
        <taxon>Sar</taxon>
        <taxon>Stramenopiles</taxon>
        <taxon>Ochrophyta</taxon>
        <taxon>Bacillariophyta</taxon>
        <taxon>Bacillariophyceae</taxon>
        <taxon>Bacillariophycidae</taxon>
        <taxon>Bacillariales</taxon>
        <taxon>Bacillariaceae</taxon>
        <taxon>Cylindrotheca</taxon>
    </lineage>
</organism>
<evidence type="ECO:0000256" key="1">
    <source>
        <dbReference type="SAM" id="MobiDB-lite"/>
    </source>
</evidence>
<sequence>MFHPRQRFIAIILLAWISAPTHAWLLPPVPQKHMNPTFFTLVSHRTSNQQISSTSLYGWLDGLNPVESKIPEDVKDEIYRAEANTPAAKERGQRVAFLALLAFTGILCAFFNGFLTEIRAASPDGSPGVNLADSSFAWVVSNPVTSFLFTNAIGGGLSLVLGAGAGLLAEAELDSQRISAEKIYEELERRRNEKAKPSAANKKKKKMERAGKKRRSGKVQKRLGALSEVVAMESTIEGEQGAAILESDSASESDPATAVGEKDAPEEEQSNENGLLGGIKDFYKKADSIAASQALLLNKQLEDVGVVDKITDETGLKVIGKEAADKLQRERSEEVVDKR</sequence>
<protein>
    <submittedName>
        <fullName evidence="4">Uncharacterized protein</fullName>
    </submittedName>
</protein>
<name>A0AAD2FM04_9STRA</name>
<evidence type="ECO:0000256" key="2">
    <source>
        <dbReference type="SAM" id="Phobius"/>
    </source>
</evidence>
<dbReference type="EMBL" id="CAKOGP040001184">
    <property type="protein sequence ID" value="CAJ1944032.1"/>
    <property type="molecule type" value="Genomic_DNA"/>
</dbReference>
<feature type="region of interest" description="Disordered" evidence="1">
    <location>
        <begin position="244"/>
        <end position="275"/>
    </location>
</feature>
<dbReference type="Proteomes" id="UP001295423">
    <property type="component" value="Unassembled WGS sequence"/>
</dbReference>
<proteinExistence type="predicted"/>
<feature type="chain" id="PRO_5042063661" evidence="3">
    <location>
        <begin position="24"/>
        <end position="339"/>
    </location>
</feature>
<evidence type="ECO:0000256" key="3">
    <source>
        <dbReference type="SAM" id="SignalP"/>
    </source>
</evidence>
<feature type="compositionally biased region" description="Basic residues" evidence="1">
    <location>
        <begin position="201"/>
        <end position="221"/>
    </location>
</feature>
<comment type="caution">
    <text evidence="4">The sequence shown here is derived from an EMBL/GenBank/DDBJ whole genome shotgun (WGS) entry which is preliminary data.</text>
</comment>
<keyword evidence="2" id="KW-0472">Membrane</keyword>
<gene>
    <name evidence="4" type="ORF">CYCCA115_LOCUS8706</name>
</gene>
<feature type="transmembrane region" description="Helical" evidence="2">
    <location>
        <begin position="95"/>
        <end position="115"/>
    </location>
</feature>
<evidence type="ECO:0000313" key="4">
    <source>
        <dbReference type="EMBL" id="CAJ1944032.1"/>
    </source>
</evidence>
<reference evidence="4" key="1">
    <citation type="submission" date="2023-08" db="EMBL/GenBank/DDBJ databases">
        <authorList>
            <person name="Audoor S."/>
            <person name="Bilcke G."/>
        </authorList>
    </citation>
    <scope>NUCLEOTIDE SEQUENCE</scope>
</reference>
<keyword evidence="2" id="KW-1133">Transmembrane helix</keyword>
<evidence type="ECO:0000313" key="5">
    <source>
        <dbReference type="Proteomes" id="UP001295423"/>
    </source>
</evidence>
<keyword evidence="2" id="KW-0812">Transmembrane</keyword>
<accession>A0AAD2FM04</accession>
<feature type="region of interest" description="Disordered" evidence="1">
    <location>
        <begin position="189"/>
        <end position="221"/>
    </location>
</feature>
<feature type="non-terminal residue" evidence="4">
    <location>
        <position position="339"/>
    </location>
</feature>
<keyword evidence="5" id="KW-1185">Reference proteome</keyword>
<keyword evidence="3" id="KW-0732">Signal</keyword>